<dbReference type="GO" id="GO:0050043">
    <property type="term" value="F:lactate racemase activity"/>
    <property type="evidence" value="ECO:0007669"/>
    <property type="project" value="InterPro"/>
</dbReference>
<feature type="domain" description="LarA-like N-terminal" evidence="1">
    <location>
        <begin position="13"/>
        <end position="190"/>
    </location>
</feature>
<dbReference type="STRING" id="525904.Tter_0620"/>
<dbReference type="InterPro" id="IPR018657">
    <property type="entry name" value="LarA-like_N"/>
</dbReference>
<evidence type="ECO:0000259" key="1">
    <source>
        <dbReference type="Pfam" id="PF09861"/>
    </source>
</evidence>
<evidence type="ECO:0000313" key="3">
    <source>
        <dbReference type="Proteomes" id="UP000000323"/>
    </source>
</evidence>
<dbReference type="EMBL" id="CP001825">
    <property type="protein sequence ID" value="ACZ41538.1"/>
    <property type="molecule type" value="Genomic_DNA"/>
</dbReference>
<proteinExistence type="predicted"/>
<dbReference type="RefSeq" id="WP_012874573.1">
    <property type="nucleotide sequence ID" value="NC_013525.1"/>
</dbReference>
<dbReference type="AlphaFoldDB" id="D1CF32"/>
<reference evidence="3" key="1">
    <citation type="journal article" date="2010" name="Stand. Genomic Sci.">
        <title>Complete genome sequence of 'Thermobaculum terrenum' type strain (YNP1).</title>
        <authorList>
            <person name="Kiss H."/>
            <person name="Cleland D."/>
            <person name="Lapidus A."/>
            <person name="Lucas S."/>
            <person name="Glavina Del Rio T."/>
            <person name="Nolan M."/>
            <person name="Tice H."/>
            <person name="Han C."/>
            <person name="Goodwin L."/>
            <person name="Pitluck S."/>
            <person name="Liolios K."/>
            <person name="Ivanova N."/>
            <person name="Mavromatis K."/>
            <person name="Ovchinnikova G."/>
            <person name="Pati A."/>
            <person name="Chen A."/>
            <person name="Palaniappan K."/>
            <person name="Land M."/>
            <person name="Hauser L."/>
            <person name="Chang Y."/>
            <person name="Jeffries C."/>
            <person name="Lu M."/>
            <person name="Brettin T."/>
            <person name="Detter J."/>
            <person name="Goker M."/>
            <person name="Tindall B."/>
            <person name="Beck B."/>
            <person name="McDermott T."/>
            <person name="Woyke T."/>
            <person name="Bristow J."/>
            <person name="Eisen J."/>
            <person name="Markowitz V."/>
            <person name="Hugenholtz P."/>
            <person name="Kyrpides N."/>
            <person name="Klenk H."/>
            <person name="Cheng J."/>
        </authorList>
    </citation>
    <scope>NUCLEOTIDE SEQUENCE [LARGE SCALE GENOMIC DNA]</scope>
    <source>
        <strain evidence="3">ATCC BAA-798 / YNP1</strain>
    </source>
</reference>
<dbReference type="OrthoDB" id="9788398at2"/>
<dbReference type="Proteomes" id="UP000000323">
    <property type="component" value="Chromosome 1"/>
</dbReference>
<gene>
    <name evidence="2" type="ordered locus">Tter_0620</name>
</gene>
<dbReference type="KEGG" id="ttr:Tter_0620"/>
<organism evidence="2 3">
    <name type="scientific">Thermobaculum terrenum (strain ATCC BAA-798 / CCMEE 7001 / YNP1)</name>
    <dbReference type="NCBI Taxonomy" id="525904"/>
    <lineage>
        <taxon>Bacteria</taxon>
        <taxon>Bacillati</taxon>
        <taxon>Chloroflexota</taxon>
        <taxon>Chloroflexia</taxon>
        <taxon>Candidatus Thermobaculales</taxon>
        <taxon>Candidatus Thermobaculaceae</taxon>
        <taxon>Thermobaculum</taxon>
    </lineage>
</organism>
<name>D1CF32_THET1</name>
<evidence type="ECO:0000313" key="2">
    <source>
        <dbReference type="EMBL" id="ACZ41538.1"/>
    </source>
</evidence>
<accession>D1CF32</accession>
<dbReference type="HOGENOM" id="CLU_055092_0_0_0"/>
<keyword evidence="3" id="KW-1185">Reference proteome</keyword>
<dbReference type="Gene3D" id="3.40.50.11440">
    <property type="match status" value="1"/>
</dbReference>
<dbReference type="Pfam" id="PF09861">
    <property type="entry name" value="Lar_N"/>
    <property type="match status" value="1"/>
</dbReference>
<sequence>MYIPSDVTELVNEIPMPVLYRVRQKREYPIVEDIQSEVARELSESNILSNIKSGDRIAITAGSRGIISLPEVIKAVVAEVKKAGGEPFIIPAMGSHGGATAEGQRQLLADLGVTESYVGAPIRATMEVVKVGEVPGGPAVYMDLYASQADGIILVNRVKPHTDFHGNVESGLAKMCVIGLGKQVGAETMHLYGANGFRKFLSQAAQISVRSKPILGGVAIVESPSGKPAKIKALLPSDIGGPGEEELLKEAYDLLMRIPFRELDVLVVDYMGKNISGTGMDTNVIGRTMVHGEPEPHNPDISVIVVLRLTEETHGNASGIGLADVTTQKLLEQIDFKVTYTNAITSGIFGMQRVQIPIVMPDDRSAISLAIQCCGRPDAEHVRLARIYSTLDLEEILISESLLTEAKSNPDIEILGPEGPLSFQENGDITPWPGAVSHVHATGLEAGVDGIENL</sequence>
<protein>
    <recommendedName>
        <fullName evidence="1">LarA-like N-terminal domain-containing protein</fullName>
    </recommendedName>
</protein>
<dbReference type="eggNOG" id="COG2006">
    <property type="taxonomic scope" value="Bacteria"/>
</dbReference>